<sequence length="131" mass="14450">MGAIGLIIAMLLLATLGVMPYLLGQRLAQAMGESHDGQLGSVLGWALVLLVWGSFVWMKWLGPAMQQRRLRRRLVKPEGPEPVSGVLWDLSTGGALWLPWTFVVVVMVIVFCALGPPEDPGNRDPWDDLFK</sequence>
<dbReference type="AlphaFoldDB" id="A0A1C4UXE2"/>
<evidence type="ECO:0000313" key="2">
    <source>
        <dbReference type="EMBL" id="SCE76326.1"/>
    </source>
</evidence>
<feature type="transmembrane region" description="Helical" evidence="1">
    <location>
        <begin position="42"/>
        <end position="62"/>
    </location>
</feature>
<evidence type="ECO:0000313" key="3">
    <source>
        <dbReference type="Proteomes" id="UP000198864"/>
    </source>
</evidence>
<proteinExistence type="predicted"/>
<evidence type="ECO:0000256" key="1">
    <source>
        <dbReference type="SAM" id="Phobius"/>
    </source>
</evidence>
<dbReference type="EMBL" id="FMCR01000001">
    <property type="protein sequence ID" value="SCE76326.1"/>
    <property type="molecule type" value="Genomic_DNA"/>
</dbReference>
<dbReference type="Proteomes" id="UP000198864">
    <property type="component" value="Unassembled WGS sequence"/>
</dbReference>
<gene>
    <name evidence="2" type="ORF">GA0070561_1453</name>
</gene>
<keyword evidence="1" id="KW-0812">Transmembrane</keyword>
<protein>
    <submittedName>
        <fullName evidence="2">Uncharacterized protein</fullName>
    </submittedName>
</protein>
<keyword evidence="1" id="KW-0472">Membrane</keyword>
<name>A0A1C4UXE2_9ACTN</name>
<keyword evidence="1" id="KW-1133">Transmembrane helix</keyword>
<reference evidence="2 3" key="1">
    <citation type="submission" date="2016-06" db="EMBL/GenBank/DDBJ databases">
        <authorList>
            <person name="Kjaerup R.B."/>
            <person name="Dalgaard T.S."/>
            <person name="Juul-Madsen H.R."/>
        </authorList>
    </citation>
    <scope>NUCLEOTIDE SEQUENCE [LARGE SCALE GENOMIC DNA]</scope>
    <source>
        <strain evidence="2 3">DSM 44871</strain>
    </source>
</reference>
<accession>A0A1C4UXE2</accession>
<organism evidence="2 3">
    <name type="scientific">Micromonospora saelicesensis</name>
    <dbReference type="NCBI Taxonomy" id="285676"/>
    <lineage>
        <taxon>Bacteria</taxon>
        <taxon>Bacillati</taxon>
        <taxon>Actinomycetota</taxon>
        <taxon>Actinomycetes</taxon>
        <taxon>Micromonosporales</taxon>
        <taxon>Micromonosporaceae</taxon>
        <taxon>Micromonospora</taxon>
    </lineage>
</organism>
<feature type="transmembrane region" description="Helical" evidence="1">
    <location>
        <begin position="96"/>
        <end position="116"/>
    </location>
</feature>